<proteinExistence type="predicted"/>
<organism evidence="1 2">
    <name type="scientific">Araneus ventricosus</name>
    <name type="common">Orbweaver spider</name>
    <name type="synonym">Epeira ventricosa</name>
    <dbReference type="NCBI Taxonomy" id="182803"/>
    <lineage>
        <taxon>Eukaryota</taxon>
        <taxon>Metazoa</taxon>
        <taxon>Ecdysozoa</taxon>
        <taxon>Arthropoda</taxon>
        <taxon>Chelicerata</taxon>
        <taxon>Arachnida</taxon>
        <taxon>Araneae</taxon>
        <taxon>Araneomorphae</taxon>
        <taxon>Entelegynae</taxon>
        <taxon>Araneoidea</taxon>
        <taxon>Araneidae</taxon>
        <taxon>Araneus</taxon>
    </lineage>
</organism>
<name>A0A4Y2CIP1_ARAVE</name>
<keyword evidence="2" id="KW-1185">Reference proteome</keyword>
<accession>A0A4Y2CIP1</accession>
<sequence length="100" mass="11183">MNCFCAVTVLIPYYKFGGVELNGEICINKFSNGSVLSLRHDNCRRQIVQSTAISIETGYRRKNPFLAGRISFKCVPPQTGAKKNTDFRWIPPIRNGSSLA</sequence>
<reference evidence="1 2" key="1">
    <citation type="journal article" date="2019" name="Sci. Rep.">
        <title>Orb-weaving spider Araneus ventricosus genome elucidates the spidroin gene catalogue.</title>
        <authorList>
            <person name="Kono N."/>
            <person name="Nakamura H."/>
            <person name="Ohtoshi R."/>
            <person name="Moran D.A.P."/>
            <person name="Shinohara A."/>
            <person name="Yoshida Y."/>
            <person name="Fujiwara M."/>
            <person name="Mori M."/>
            <person name="Tomita M."/>
            <person name="Arakawa K."/>
        </authorList>
    </citation>
    <scope>NUCLEOTIDE SEQUENCE [LARGE SCALE GENOMIC DNA]</scope>
</reference>
<protein>
    <submittedName>
        <fullName evidence="1">Uncharacterized protein</fullName>
    </submittedName>
</protein>
<dbReference type="Proteomes" id="UP000499080">
    <property type="component" value="Unassembled WGS sequence"/>
</dbReference>
<comment type="caution">
    <text evidence="1">The sequence shown here is derived from an EMBL/GenBank/DDBJ whole genome shotgun (WGS) entry which is preliminary data.</text>
</comment>
<evidence type="ECO:0000313" key="2">
    <source>
        <dbReference type="Proteomes" id="UP000499080"/>
    </source>
</evidence>
<dbReference type="EMBL" id="BGPR01000201">
    <property type="protein sequence ID" value="GBM04311.1"/>
    <property type="molecule type" value="Genomic_DNA"/>
</dbReference>
<dbReference type="AlphaFoldDB" id="A0A4Y2CIP1"/>
<evidence type="ECO:0000313" key="1">
    <source>
        <dbReference type="EMBL" id="GBM04311.1"/>
    </source>
</evidence>
<gene>
    <name evidence="1" type="ORF">AVEN_146188_1</name>
</gene>